<evidence type="ECO:0000259" key="1">
    <source>
        <dbReference type="PROSITE" id="PS51688"/>
    </source>
</evidence>
<organism evidence="2 3">
    <name type="scientific">Lentibacillus kapialis</name>
    <dbReference type="NCBI Taxonomy" id="340214"/>
    <lineage>
        <taxon>Bacteria</taxon>
        <taxon>Bacillati</taxon>
        <taxon>Bacillota</taxon>
        <taxon>Bacilli</taxon>
        <taxon>Bacillales</taxon>
        <taxon>Bacillaceae</taxon>
        <taxon>Lentibacillus</taxon>
    </lineage>
</organism>
<dbReference type="PROSITE" id="PS51688">
    <property type="entry name" value="ICA"/>
    <property type="match status" value="1"/>
</dbReference>
<reference evidence="2" key="2">
    <citation type="submission" date="2020-09" db="EMBL/GenBank/DDBJ databases">
        <authorList>
            <person name="Sun Q."/>
            <person name="Ohkuma M."/>
        </authorList>
    </citation>
    <scope>NUCLEOTIDE SEQUENCE</scope>
    <source>
        <strain evidence="2">JCM 12580</strain>
    </source>
</reference>
<dbReference type="AlphaFoldDB" id="A0A917PP01"/>
<accession>A0A917PP01</accession>
<dbReference type="InterPro" id="IPR030392">
    <property type="entry name" value="S74_ICA"/>
</dbReference>
<protein>
    <recommendedName>
        <fullName evidence="1">Peptidase S74 domain-containing protein</fullName>
    </recommendedName>
</protein>
<feature type="domain" description="Peptidase S74" evidence="1">
    <location>
        <begin position="589"/>
        <end position="681"/>
    </location>
</feature>
<dbReference type="RefSeq" id="WP_188631535.1">
    <property type="nucleotide sequence ID" value="NZ_BMNQ01000004.1"/>
</dbReference>
<dbReference type="InterPro" id="IPR010572">
    <property type="entry name" value="Tail_dom"/>
</dbReference>
<dbReference type="Proteomes" id="UP000658382">
    <property type="component" value="Unassembled WGS sequence"/>
</dbReference>
<gene>
    <name evidence="2" type="ORF">GCM10007063_05470</name>
</gene>
<evidence type="ECO:0000313" key="2">
    <source>
        <dbReference type="EMBL" id="GGJ85917.1"/>
    </source>
</evidence>
<dbReference type="Pfam" id="PF24650">
    <property type="entry name" value="TT1_Tal"/>
    <property type="match status" value="1"/>
</dbReference>
<dbReference type="Pfam" id="PF06605">
    <property type="entry name" value="Prophage_tail"/>
    <property type="match status" value="1"/>
</dbReference>
<sequence>MYVRDLSGNEYAAQLTYTWEGELNSNQQFSATILPSKVNRQFIHDIAEMWVIADHDGTEYKIIYSKRQGTGDLLKVDIKAIPLFFDDFDTQRIYERYDTHMTDVEYFSLVFNGSGYNYILNGTFYAQDFEGLGDGVTRLSMFQKGLERYKAEFRISGNTIYLENQIGRDTQFQYRYKLNASNIVQEIDAAEMYTYAKGYGDYEEGGNEDAENNAGLIREYTSPLADIIGIREAPPIKNGSITTVETMDEQLQILVDESLKISVSADIHDLRKQGYALAQPQLGDRTFLIDERIGLDEEVRVVNMSVTKNWEGEVTALNLTFGSQGLAKRYQSNLQAATDSINQLLEGKIKLPYSVLDNAVAEATEALQSAQTELKFSDNGILAVDKNDPNLVTLFNSAGLGVSDDGGATFKNAITGMGINASVVTTGSLDANRVRISAYNGIQTIGINDSGFQSLDSNGNTRIHLGIRDLAGKGQSDPATIRFFSGNGDISAGVGMNVNDHFIIGSDSNAVSMELHSGQNTLYYAQQHRFVMDDGSRYWKLTSRYDSDGSQHPIIEPDTSGKGYVGVSSARLWRVHTNHIHYVYKHEESTRSRKTNITDMNPSDFQAIFDEINLKSFNRIINSGDGSYVDNVLSYGQIAEDSPDEITDSDKKSINEGNYIAVIAGALKYQQQRIDNLENKLEVS</sequence>
<dbReference type="EMBL" id="BMNQ01000004">
    <property type="protein sequence ID" value="GGJ85917.1"/>
    <property type="molecule type" value="Genomic_DNA"/>
</dbReference>
<comment type="caution">
    <text evidence="2">The sequence shown here is derived from an EMBL/GenBank/DDBJ whole genome shotgun (WGS) entry which is preliminary data.</text>
</comment>
<keyword evidence="3" id="KW-1185">Reference proteome</keyword>
<reference evidence="2" key="1">
    <citation type="journal article" date="2014" name="Int. J. Syst. Evol. Microbiol.">
        <title>Complete genome sequence of Corynebacterium casei LMG S-19264T (=DSM 44701T), isolated from a smear-ripened cheese.</title>
        <authorList>
            <consortium name="US DOE Joint Genome Institute (JGI-PGF)"/>
            <person name="Walter F."/>
            <person name="Albersmeier A."/>
            <person name="Kalinowski J."/>
            <person name="Ruckert C."/>
        </authorList>
    </citation>
    <scope>NUCLEOTIDE SEQUENCE</scope>
    <source>
        <strain evidence="2">JCM 12580</strain>
    </source>
</reference>
<dbReference type="Gene3D" id="3.55.50.40">
    <property type="match status" value="1"/>
</dbReference>
<evidence type="ECO:0000313" key="3">
    <source>
        <dbReference type="Proteomes" id="UP000658382"/>
    </source>
</evidence>
<name>A0A917PP01_9BACI</name>
<proteinExistence type="predicted"/>
<dbReference type="InterPro" id="IPR056060">
    <property type="entry name" value="Tal_TT1_dom"/>
</dbReference>